<feature type="region of interest" description="Disordered" evidence="1">
    <location>
        <begin position="41"/>
        <end position="171"/>
    </location>
</feature>
<evidence type="ECO:0000256" key="1">
    <source>
        <dbReference type="SAM" id="MobiDB-lite"/>
    </source>
</evidence>
<reference evidence="2" key="1">
    <citation type="submission" date="2023-07" db="EMBL/GenBank/DDBJ databases">
        <title>Gilvimarinus algae sp. nov., isolated from the surface of Kelp.</title>
        <authorList>
            <person name="Sun Y.Y."/>
            <person name="Gong Y."/>
            <person name="Du Z.J."/>
        </authorList>
    </citation>
    <scope>NUCLEOTIDE SEQUENCE</scope>
    <source>
        <strain evidence="2">SDUM040014</strain>
    </source>
</reference>
<evidence type="ECO:0000313" key="3">
    <source>
        <dbReference type="Proteomes" id="UP001168380"/>
    </source>
</evidence>
<sequence>MDREREKTKSELLNELESIQGLLDDDIPLLNQVIDKLDHSNPQQSAASALREHFSEEDLQSLQSAYDALAGGSSTTAGDTTPASEPPLRHEEENYELDLGSLPTHTPEPPAPPLEALTPKPQANSPLPGQRPLFQAPAPGGEPANQTNTGSQQREPDAGSTTNTAENPFLPQHIRDRLRGNRAGEFAAQSIPAYYSRQQLVDELIDTVMGQLETNLRLKLAVMSEQELRALLKDKP</sequence>
<dbReference type="EMBL" id="JAULRT010000052">
    <property type="protein sequence ID" value="MDO3382687.1"/>
    <property type="molecule type" value="Genomic_DNA"/>
</dbReference>
<feature type="compositionally biased region" description="Polar residues" evidence="1">
    <location>
        <begin position="144"/>
        <end position="166"/>
    </location>
</feature>
<accession>A0ABT8TF23</accession>
<proteinExistence type="predicted"/>
<keyword evidence="3" id="KW-1185">Reference proteome</keyword>
<gene>
    <name evidence="2" type="ORF">QWI16_10935</name>
</gene>
<comment type="caution">
    <text evidence="2">The sequence shown here is derived from an EMBL/GenBank/DDBJ whole genome shotgun (WGS) entry which is preliminary data.</text>
</comment>
<dbReference type="RefSeq" id="WP_302713073.1">
    <property type="nucleotide sequence ID" value="NZ_JAULRT010000052.1"/>
</dbReference>
<evidence type="ECO:0000313" key="2">
    <source>
        <dbReference type="EMBL" id="MDO3382687.1"/>
    </source>
</evidence>
<dbReference type="Proteomes" id="UP001168380">
    <property type="component" value="Unassembled WGS sequence"/>
</dbReference>
<feature type="compositionally biased region" description="Low complexity" evidence="1">
    <location>
        <begin position="70"/>
        <end position="83"/>
    </location>
</feature>
<name>A0ABT8TF23_9GAMM</name>
<protein>
    <submittedName>
        <fullName evidence="2">Uncharacterized protein</fullName>
    </submittedName>
</protein>
<organism evidence="2 3">
    <name type="scientific">Gilvimarinus algae</name>
    <dbReference type="NCBI Taxonomy" id="3058037"/>
    <lineage>
        <taxon>Bacteria</taxon>
        <taxon>Pseudomonadati</taxon>
        <taxon>Pseudomonadota</taxon>
        <taxon>Gammaproteobacteria</taxon>
        <taxon>Cellvibrionales</taxon>
        <taxon>Cellvibrionaceae</taxon>
        <taxon>Gilvimarinus</taxon>
    </lineage>
</organism>